<evidence type="ECO:0000313" key="4">
    <source>
        <dbReference type="Proteomes" id="UP000556620"/>
    </source>
</evidence>
<keyword evidence="1" id="KW-1133">Transmembrane helix</keyword>
<feature type="transmembrane region" description="Helical" evidence="1">
    <location>
        <begin position="107"/>
        <end position="124"/>
    </location>
</feature>
<dbReference type="AlphaFoldDB" id="A0A7W2PUU9"/>
<gene>
    <name evidence="3" type="ORF">H4C44_21050</name>
</gene>
<reference evidence="3 4" key="1">
    <citation type="submission" date="2020-07" db="EMBL/GenBank/DDBJ databases">
        <title>Diversity of carbapenemase encoding genes among Pseudomonas putida group clinical isolates in a tertiary Brazilian hospital.</title>
        <authorList>
            <person name="Alberto-Lei F."/>
            <person name="Nodari C.S."/>
            <person name="Streling A.P."/>
            <person name="Paulino J.T."/>
            <person name="Bessa-Neto F.O."/>
            <person name="Cayo R."/>
            <person name="Gales A.C."/>
        </authorList>
    </citation>
    <scope>NUCLEOTIDE SEQUENCE [LARGE SCALE GENOMIC DNA]</scope>
    <source>
        <strain evidence="3 4">14535</strain>
    </source>
</reference>
<dbReference type="Proteomes" id="UP000556620">
    <property type="component" value="Unassembled WGS sequence"/>
</dbReference>
<proteinExistence type="predicted"/>
<dbReference type="InterPro" id="IPR007039">
    <property type="entry name" value="TrbC/VirB2"/>
</dbReference>
<evidence type="ECO:0000256" key="1">
    <source>
        <dbReference type="SAM" id="Phobius"/>
    </source>
</evidence>
<dbReference type="RefSeq" id="WP_020309004.1">
    <property type="nucleotide sequence ID" value="NZ_JACGCU010000045.1"/>
</dbReference>
<feature type="signal peptide" evidence="2">
    <location>
        <begin position="1"/>
        <end position="50"/>
    </location>
</feature>
<dbReference type="Pfam" id="PF04956">
    <property type="entry name" value="TrbC"/>
    <property type="match status" value="1"/>
</dbReference>
<comment type="caution">
    <text evidence="3">The sequence shown here is derived from an EMBL/GenBank/DDBJ whole genome shotgun (WGS) entry which is preliminary data.</text>
</comment>
<accession>A0A7W2PUU9</accession>
<name>A0A7W2PUU9_9PSED</name>
<keyword evidence="1" id="KW-0812">Transmembrane</keyword>
<evidence type="ECO:0000256" key="2">
    <source>
        <dbReference type="SAM" id="SignalP"/>
    </source>
</evidence>
<feature type="transmembrane region" description="Helical" evidence="1">
    <location>
        <begin position="74"/>
        <end position="95"/>
    </location>
</feature>
<protein>
    <submittedName>
        <fullName evidence="3">TrbC/VirB2 family protein</fullName>
    </submittedName>
</protein>
<evidence type="ECO:0000313" key="3">
    <source>
        <dbReference type="EMBL" id="MBA6061653.1"/>
    </source>
</evidence>
<keyword evidence="2" id="KW-0732">Signal</keyword>
<organism evidence="3 4">
    <name type="scientific">Pseudomonas juntendi</name>
    <dbReference type="NCBI Taxonomy" id="2666183"/>
    <lineage>
        <taxon>Bacteria</taxon>
        <taxon>Pseudomonadati</taxon>
        <taxon>Pseudomonadota</taxon>
        <taxon>Gammaproteobacteria</taxon>
        <taxon>Pseudomonadales</taxon>
        <taxon>Pseudomonadaceae</taxon>
        <taxon>Pseudomonas</taxon>
    </lineage>
</organism>
<keyword evidence="1" id="KW-0472">Membrane</keyword>
<feature type="chain" id="PRO_5030876753" evidence="2">
    <location>
        <begin position="51"/>
        <end position="162"/>
    </location>
</feature>
<dbReference type="EMBL" id="JACGCU010000045">
    <property type="protein sequence ID" value="MBA6061653.1"/>
    <property type="molecule type" value="Genomic_DNA"/>
</dbReference>
<sequence>MTANALFASPLASSAQTFTSKARAVLTSPYFWLMAALFVALLFGAEPAHAANATEGGGSGLPWESPISKLVQSISGPVAFGIALLGIIACGATLIWGGEISEFTRRIIYVILVVCIIVFAKNLLTGTMFSGAVIPANAAITADDLAAASKTQANALPGAGGN</sequence>